<proteinExistence type="predicted"/>
<evidence type="ECO:0008006" key="4">
    <source>
        <dbReference type="Google" id="ProtNLM"/>
    </source>
</evidence>
<dbReference type="SUPFAM" id="SSF159888">
    <property type="entry name" value="YdhG-like"/>
    <property type="match status" value="1"/>
</dbReference>
<comment type="caution">
    <text evidence="2">The sequence shown here is derived from an EMBL/GenBank/DDBJ whole genome shotgun (WGS) entry which is preliminary data.</text>
</comment>
<evidence type="ECO:0000313" key="3">
    <source>
        <dbReference type="Proteomes" id="UP000004959"/>
    </source>
</evidence>
<organism evidence="2 3">
    <name type="scientific">Oenococcus kitaharae DSM 17330</name>
    <dbReference type="NCBI Taxonomy" id="1045004"/>
    <lineage>
        <taxon>Bacteria</taxon>
        <taxon>Bacillati</taxon>
        <taxon>Bacillota</taxon>
        <taxon>Bacilli</taxon>
        <taxon>Lactobacillales</taxon>
        <taxon>Lactobacillaceae</taxon>
        <taxon>Oenococcus</taxon>
    </lineage>
</organism>
<keyword evidence="3" id="KW-1185">Reference proteome</keyword>
<feature type="region of interest" description="Disordered" evidence="1">
    <location>
        <begin position="18"/>
        <end position="38"/>
    </location>
</feature>
<evidence type="ECO:0000256" key="1">
    <source>
        <dbReference type="SAM" id="MobiDB-lite"/>
    </source>
</evidence>
<evidence type="ECO:0000313" key="2">
    <source>
        <dbReference type="EMBL" id="EHN59775.1"/>
    </source>
</evidence>
<gene>
    <name evidence="2" type="ORF">OKIT_1700</name>
</gene>
<reference evidence="2 3" key="1">
    <citation type="journal article" date="2012" name="PLoS ONE">
        <title>Functional divergence in the genus oenococcus as predicted by genome sequencing of the newly-described species, Oenococcus kitaharae.</title>
        <authorList>
            <person name="Borneman A.R."/>
            <person name="McCarthy J.M."/>
            <person name="Chambers P.J."/>
            <person name="Bartowsky E.J."/>
        </authorList>
    </citation>
    <scope>NUCLEOTIDE SEQUENCE [LARGE SCALE GENOMIC DNA]</scope>
    <source>
        <strain evidence="3">DSM17330</strain>
    </source>
</reference>
<dbReference type="HOGENOM" id="CLU_133756_0_0_9"/>
<dbReference type="PATRIC" id="fig|1045004.4.peg.1671"/>
<dbReference type="RefSeq" id="WP_007746906.1">
    <property type="nucleotide sequence ID" value="NZ_CM001398.1"/>
</dbReference>
<sequence length="146" mass="16632">MAEKTGFSDFEKEAMRDRIEELRREQSNNKDPKKGEADVLEKISEMTDSEADIALKLHHLVKKIAPQLQAKTWYSMPAYCNPDGKVLLFFQCATKFKSRYNTLGFSDQAHLDQGTLWPSSFALTAWNDATEAQVTSLIKQALQPFN</sequence>
<dbReference type="Proteomes" id="UP000004959">
    <property type="component" value="Chromosome"/>
</dbReference>
<dbReference type="OrthoDB" id="32458at2"/>
<dbReference type="AlphaFoldDB" id="G9WGE8"/>
<dbReference type="EMBL" id="AFVZ01000001">
    <property type="protein sequence ID" value="EHN59775.1"/>
    <property type="molecule type" value="Genomic_DNA"/>
</dbReference>
<accession>G9WGE8</accession>
<dbReference type="eggNOG" id="COG5646">
    <property type="taxonomic scope" value="Bacteria"/>
</dbReference>
<name>G9WGE8_9LACO</name>
<protein>
    <recommendedName>
        <fullName evidence="4">YdhG-like domain-containing protein</fullName>
    </recommendedName>
</protein>